<reference evidence="2" key="1">
    <citation type="journal article" date="2019" name="Int. J. Syst. Evol. Microbiol.">
        <title>The Global Catalogue of Microorganisms (GCM) 10K type strain sequencing project: providing services to taxonomists for standard genome sequencing and annotation.</title>
        <authorList>
            <consortium name="The Broad Institute Genomics Platform"/>
            <consortium name="The Broad Institute Genome Sequencing Center for Infectious Disease"/>
            <person name="Wu L."/>
            <person name="Ma J."/>
        </authorList>
    </citation>
    <scope>NUCLEOTIDE SEQUENCE [LARGE SCALE GENOMIC DNA]</scope>
    <source>
        <strain evidence="2">JCM 17441</strain>
    </source>
</reference>
<name>A0ABP8CST8_9ACTN</name>
<accession>A0ABP8CST8</accession>
<keyword evidence="2" id="KW-1185">Reference proteome</keyword>
<gene>
    <name evidence="1" type="ORF">GCM10022255_000060</name>
</gene>
<dbReference type="RefSeq" id="WP_345119792.1">
    <property type="nucleotide sequence ID" value="NZ_BAABAT010000001.1"/>
</dbReference>
<organism evidence="1 2">
    <name type="scientific">Dactylosporangium darangshiense</name>
    <dbReference type="NCBI Taxonomy" id="579108"/>
    <lineage>
        <taxon>Bacteria</taxon>
        <taxon>Bacillati</taxon>
        <taxon>Actinomycetota</taxon>
        <taxon>Actinomycetes</taxon>
        <taxon>Micromonosporales</taxon>
        <taxon>Micromonosporaceae</taxon>
        <taxon>Dactylosporangium</taxon>
    </lineage>
</organism>
<dbReference type="Proteomes" id="UP001500620">
    <property type="component" value="Unassembled WGS sequence"/>
</dbReference>
<dbReference type="EMBL" id="BAABAT010000001">
    <property type="protein sequence ID" value="GAA4242969.1"/>
    <property type="molecule type" value="Genomic_DNA"/>
</dbReference>
<evidence type="ECO:0000313" key="2">
    <source>
        <dbReference type="Proteomes" id="UP001500620"/>
    </source>
</evidence>
<evidence type="ECO:0000313" key="1">
    <source>
        <dbReference type="EMBL" id="GAA4242969.1"/>
    </source>
</evidence>
<proteinExistence type="predicted"/>
<protein>
    <submittedName>
        <fullName evidence="1">DUF5995 family protein</fullName>
    </submittedName>
</protein>
<comment type="caution">
    <text evidence="1">The sequence shown here is derived from an EMBL/GenBank/DDBJ whole genome shotgun (WGS) entry which is preliminary data.</text>
</comment>
<dbReference type="Pfam" id="PF19458">
    <property type="entry name" value="DUF5995"/>
    <property type="match status" value="1"/>
</dbReference>
<dbReference type="InterPro" id="IPR046037">
    <property type="entry name" value="DUF5995"/>
</dbReference>
<sequence length="255" mass="29069">MTTTSWGSAQAEMIAATSHAPETIADVVAQLEAVQGVLDRLPDLYRENPVSDFNVLYTDITRRILERHDDGAFRDPQFLNVLDVEFGKRYLDALHRWGSAGLVAPASWVVLFERYNDQRLRSLPCAVAGVNAHINYDLAFALVATWERVGHANFGSPQHHDYLLINQVFKEAIPGLRRGFLTAWQRRIDQINGNFDDWYENLLVQLTRDHAWSRAQWLWHVRTNPILFEAGRSAMDRDAAVIGRVLLSPFCSLLQ</sequence>